<dbReference type="SMART" id="SM00240">
    <property type="entry name" value="FHA"/>
    <property type="match status" value="1"/>
</dbReference>
<dbReference type="GO" id="GO:1900825">
    <property type="term" value="P:regulation of membrane depolarization during cardiac muscle cell action potential"/>
    <property type="evidence" value="ECO:0007669"/>
    <property type="project" value="TreeGrafter"/>
</dbReference>
<evidence type="ECO:0000256" key="1">
    <source>
        <dbReference type="ARBA" id="ARBA00004300"/>
    </source>
</evidence>
<dbReference type="PANTHER" id="PTHR15715">
    <property type="entry name" value="CENTROSOMAL PROTEIN OF 170 KDA"/>
    <property type="match status" value="1"/>
</dbReference>
<reference evidence="23" key="2">
    <citation type="submission" date="2025-09" db="UniProtKB">
        <authorList>
            <consortium name="Ensembl"/>
        </authorList>
    </citation>
    <scope>IDENTIFICATION</scope>
</reference>
<evidence type="ECO:0000256" key="17">
    <source>
        <dbReference type="ARBA" id="ARBA00066015"/>
    </source>
</evidence>
<evidence type="ECO:0000259" key="22">
    <source>
        <dbReference type="PROSITE" id="PS50006"/>
    </source>
</evidence>
<evidence type="ECO:0000256" key="3">
    <source>
        <dbReference type="ARBA" id="ARBA00022475"/>
    </source>
</evidence>
<dbReference type="PANTHER" id="PTHR15715:SF22">
    <property type="entry name" value="SARCOLEMMAL MEMBRANE-ASSOCIATED PROTEIN"/>
    <property type="match status" value="1"/>
</dbReference>
<protein>
    <recommendedName>
        <fullName evidence="18">Sarcolemmal membrane-associated protein</fullName>
    </recommendedName>
</protein>
<dbReference type="SUPFAM" id="SSF49879">
    <property type="entry name" value="SMAD/FHA domain"/>
    <property type="match status" value="1"/>
</dbReference>
<feature type="compositionally biased region" description="Basic and acidic residues" evidence="20">
    <location>
        <begin position="681"/>
        <end position="692"/>
    </location>
</feature>
<evidence type="ECO:0000256" key="16">
    <source>
        <dbReference type="ARBA" id="ARBA00061687"/>
    </source>
</evidence>
<feature type="compositionally biased region" description="Acidic residues" evidence="20">
    <location>
        <begin position="422"/>
        <end position="432"/>
    </location>
</feature>
<feature type="region of interest" description="Disordered" evidence="20">
    <location>
        <begin position="398"/>
        <end position="432"/>
    </location>
</feature>
<comment type="subunit">
    <text evidence="17">Homodimer. Interacts with myosin. Interacts with SIKE1 and both associate with the STRIPAK core complex composed of PP2A catalytic and scaffolding subunits, the striatins (PP2A regulatory subunits), the striatin-associated proteins MOB4, STRIP1 and STRIP2, PDCD10 and members of the STE20 kinases, such as STK24 and STK26. Interacts (via FHA domain) with STK3 (when phosphorylated); the interaction associates STK3 with the STRIPAK complex.</text>
</comment>
<dbReference type="FunFam" id="2.60.200.20:FF:000003">
    <property type="entry name" value="sarcolemmal membrane-associated protein isoform X2"/>
    <property type="match status" value="1"/>
</dbReference>
<evidence type="ECO:0000256" key="15">
    <source>
        <dbReference type="ARBA" id="ARBA00060409"/>
    </source>
</evidence>
<evidence type="ECO:0000256" key="2">
    <source>
        <dbReference type="ARBA" id="ARBA00004389"/>
    </source>
</evidence>
<evidence type="ECO:0000256" key="10">
    <source>
        <dbReference type="ARBA" id="ARBA00023128"/>
    </source>
</evidence>
<dbReference type="AlphaFoldDB" id="A0A8C0E9I0"/>
<feature type="compositionally biased region" description="Polar residues" evidence="20">
    <location>
        <begin position="693"/>
        <end position="705"/>
    </location>
</feature>
<dbReference type="GO" id="GO:0042383">
    <property type="term" value="C:sarcolemma"/>
    <property type="evidence" value="ECO:0007669"/>
    <property type="project" value="UniProtKB-SubCell"/>
</dbReference>
<keyword evidence="24" id="KW-1185">Reference proteome</keyword>
<feature type="transmembrane region" description="Helical" evidence="21">
    <location>
        <begin position="762"/>
        <end position="783"/>
    </location>
</feature>
<evidence type="ECO:0000256" key="14">
    <source>
        <dbReference type="ARBA" id="ARBA00057671"/>
    </source>
</evidence>
<dbReference type="GO" id="GO:0031966">
    <property type="term" value="C:mitochondrial membrane"/>
    <property type="evidence" value="ECO:0007669"/>
    <property type="project" value="UniProtKB-SubCell"/>
</dbReference>
<evidence type="ECO:0000256" key="19">
    <source>
        <dbReference type="SAM" id="Coils"/>
    </source>
</evidence>
<dbReference type="GO" id="GO:0005813">
    <property type="term" value="C:centrosome"/>
    <property type="evidence" value="ECO:0007669"/>
    <property type="project" value="UniProtKB-SubCell"/>
</dbReference>
<comment type="function">
    <text evidence="14">Associates with the striatin-interacting phosphatase and kinase (STRIPAK) core complex, forming the extended (SIKE1:SLMAP)STRIPAK complex. The (SIKE1:SLMAP)STRIPAK complex dephosphorylates STK3 leading to the inhibition of Hippo signaling and the control of cell growth. May play a role during myoblast fusion.</text>
</comment>
<comment type="similarity">
    <text evidence="16">Belongs to the SLMAP family.</text>
</comment>
<evidence type="ECO:0000256" key="18">
    <source>
        <dbReference type="ARBA" id="ARBA00074026"/>
    </source>
</evidence>
<dbReference type="GO" id="GO:0072659">
    <property type="term" value="P:protein localization to plasma membrane"/>
    <property type="evidence" value="ECO:0007669"/>
    <property type="project" value="TreeGrafter"/>
</dbReference>
<evidence type="ECO:0000256" key="6">
    <source>
        <dbReference type="ARBA" id="ARBA00022692"/>
    </source>
</evidence>
<keyword evidence="7" id="KW-0256">Endoplasmic reticulum</keyword>
<evidence type="ECO:0000256" key="21">
    <source>
        <dbReference type="SAM" id="Phobius"/>
    </source>
</evidence>
<keyword evidence="9 19" id="KW-0175">Coiled coil</keyword>
<dbReference type="InterPro" id="IPR000253">
    <property type="entry name" value="FHA_dom"/>
</dbReference>
<evidence type="ECO:0000256" key="12">
    <source>
        <dbReference type="ARBA" id="ARBA00023212"/>
    </source>
</evidence>
<evidence type="ECO:0000256" key="5">
    <source>
        <dbReference type="ARBA" id="ARBA00022553"/>
    </source>
</evidence>
<dbReference type="Gene3D" id="2.60.200.20">
    <property type="match status" value="1"/>
</dbReference>
<feature type="coiled-coil region" evidence="19">
    <location>
        <begin position="172"/>
        <end position="199"/>
    </location>
</feature>
<feature type="domain" description="FHA" evidence="22">
    <location>
        <begin position="28"/>
        <end position="85"/>
    </location>
</feature>
<keyword evidence="4" id="KW-0963">Cytoplasm</keyword>
<evidence type="ECO:0000256" key="11">
    <source>
        <dbReference type="ARBA" id="ARBA00023136"/>
    </source>
</evidence>
<feature type="region of interest" description="Disordered" evidence="20">
    <location>
        <begin position="681"/>
        <end position="712"/>
    </location>
</feature>
<accession>A0A8C0E9I0</accession>
<evidence type="ECO:0000256" key="13">
    <source>
        <dbReference type="ARBA" id="ARBA00046294"/>
    </source>
</evidence>
<keyword evidence="12" id="KW-0206">Cytoskeleton</keyword>
<evidence type="ECO:0000256" key="20">
    <source>
        <dbReference type="SAM" id="MobiDB-lite"/>
    </source>
</evidence>
<evidence type="ECO:0000256" key="8">
    <source>
        <dbReference type="ARBA" id="ARBA00022989"/>
    </source>
</evidence>
<dbReference type="Proteomes" id="UP000694567">
    <property type="component" value="Unplaced"/>
</dbReference>
<dbReference type="PROSITE" id="PS50006">
    <property type="entry name" value="FHA_DOMAIN"/>
    <property type="match status" value="1"/>
</dbReference>
<proteinExistence type="inferred from homology"/>
<dbReference type="Pfam" id="PF00498">
    <property type="entry name" value="FHA"/>
    <property type="match status" value="1"/>
</dbReference>
<comment type="subcellular location">
    <subcellularLocation>
        <location evidence="15">Cell membrane</location>
        <location evidence="15">Sarcolemma</location>
        <topology evidence="15">Single-pass type IV membrane protein</topology>
    </subcellularLocation>
    <subcellularLocation>
        <location evidence="1">Cytoplasm</location>
        <location evidence="1">Cytoskeleton</location>
        <location evidence="1">Microtubule organizing center</location>
        <location evidence="1">Centrosome</location>
    </subcellularLocation>
    <subcellularLocation>
        <location evidence="2">Endoplasmic reticulum membrane</location>
        <topology evidence="2">Single-pass membrane protein</topology>
    </subcellularLocation>
    <subcellularLocation>
        <location evidence="13">Mitochondrion membrane</location>
        <topology evidence="13">Single-pass type IV membrane protein</topology>
    </subcellularLocation>
</comment>
<evidence type="ECO:0000256" key="4">
    <source>
        <dbReference type="ARBA" id="ARBA00022490"/>
    </source>
</evidence>
<evidence type="ECO:0000313" key="23">
    <source>
        <dbReference type="Ensembl" id="ENSBOBP00000000465.1"/>
    </source>
</evidence>
<dbReference type="GO" id="GO:0005789">
    <property type="term" value="C:endoplasmic reticulum membrane"/>
    <property type="evidence" value="ECO:0007669"/>
    <property type="project" value="UniProtKB-SubCell"/>
</dbReference>
<keyword evidence="5" id="KW-0597">Phosphoprotein</keyword>
<name>A0A8C0E9I0_BUBBB</name>
<sequence length="788" mass="90300">MPSALAIFTCRPNSHPFQERHVYLDEPVKIGRSVARCRPAQNNATFDCKVLSRNHALVWFDHKTGKFYLQDTKSSNGTFINSQRLSRGSEESPPCEIMSGDIIQFGVDVTENTRKVTHGCIVSTIKLFLPDGMEARLRSDVIHAPLPSPVDKVAANTPSMYSQELFQLSQYLQEALHREQMLEQKLATLQRLLAVTQEASDTSWQALIDEDRLLSRLEVMGNQLQACSKNQTEDSIRKELIALQEDKHNYETTAKESLRRVLQEKIEVVRKLSEVERSLSNTEDECTHLKEMNERTQEELRELANKYNGAVNEIKDLSDKLKVAEGRQEEIQQKGLAEKKELQHKIDEMEEREQELQAKIEALQADNDFTNERLTALQDKIIDEGHLTKVEETKLLKENQARVKESDLSDTLSPSKEKSSDDTTDAQMDDQDLNEPIAKVALLKDELQGAQSETEAKQEIQQLHKELIEAQELARTSKQKCFELQALLEEERKAYRVQVEESNKQINVLQAQLRRLQEDIENLREEKENEISSTRNELVSAQNEILSLQQVAEKAASERDTDISALQDELQTVRVELERWRKDASDYEKEIVSLQASFQLRCQQCEDQQREEATRLKGELEKLKAEWSALEAECVTLRKENTLLTSELQRQEKELSSSQKQSLALTSDISVLEMSRKELENQMGSLREKHQQDAATLKSQLSEAESQAKDVQKEYERTQTVLSELKAKYEIAEQENQSLAEELKQCKENLKLLQEKGNNRQWPWMPVMAALVAVTAVVLYPGLTRASP</sequence>
<evidence type="ECO:0000256" key="9">
    <source>
        <dbReference type="ARBA" id="ARBA00023054"/>
    </source>
</evidence>
<keyword evidence="6 21" id="KW-0812">Transmembrane</keyword>
<dbReference type="InterPro" id="IPR051176">
    <property type="entry name" value="Cent_Immune-Sig_Mod"/>
</dbReference>
<dbReference type="CDD" id="cd22679">
    <property type="entry name" value="FHA_SLMAP"/>
    <property type="match status" value="1"/>
</dbReference>
<feature type="compositionally biased region" description="Basic and acidic residues" evidence="20">
    <location>
        <begin position="398"/>
        <end position="407"/>
    </location>
</feature>
<organism evidence="23 24">
    <name type="scientific">Bubo bubo</name>
    <name type="common">Eurasian eagle-owl</name>
    <name type="synonym">Strix bubo</name>
    <dbReference type="NCBI Taxonomy" id="30461"/>
    <lineage>
        <taxon>Eukaryota</taxon>
        <taxon>Metazoa</taxon>
        <taxon>Chordata</taxon>
        <taxon>Craniata</taxon>
        <taxon>Vertebrata</taxon>
        <taxon>Euteleostomi</taxon>
        <taxon>Archelosauria</taxon>
        <taxon>Archosauria</taxon>
        <taxon>Dinosauria</taxon>
        <taxon>Saurischia</taxon>
        <taxon>Theropoda</taxon>
        <taxon>Coelurosauria</taxon>
        <taxon>Aves</taxon>
        <taxon>Neognathae</taxon>
        <taxon>Neoaves</taxon>
        <taxon>Telluraves</taxon>
        <taxon>Strigiformes</taxon>
        <taxon>Strigidae</taxon>
        <taxon>Bubo</taxon>
    </lineage>
</organism>
<keyword evidence="8 21" id="KW-1133">Transmembrane helix</keyword>
<reference evidence="23" key="1">
    <citation type="submission" date="2025-08" db="UniProtKB">
        <authorList>
            <consortium name="Ensembl"/>
        </authorList>
    </citation>
    <scope>IDENTIFICATION</scope>
</reference>
<evidence type="ECO:0000313" key="24">
    <source>
        <dbReference type="Proteomes" id="UP000694567"/>
    </source>
</evidence>
<dbReference type="Ensembl" id="ENSBOBT00000000473.1">
    <property type="protein sequence ID" value="ENSBOBP00000000465.1"/>
    <property type="gene ID" value="ENSBOBG00000000317.1"/>
</dbReference>
<dbReference type="InterPro" id="IPR008984">
    <property type="entry name" value="SMAD_FHA_dom_sf"/>
</dbReference>
<keyword evidence="11 21" id="KW-0472">Membrane</keyword>
<evidence type="ECO:0000256" key="7">
    <source>
        <dbReference type="ARBA" id="ARBA00022824"/>
    </source>
</evidence>
<keyword evidence="3" id="KW-1003">Cell membrane</keyword>
<feature type="coiled-coil region" evidence="19">
    <location>
        <begin position="265"/>
        <end position="380"/>
    </location>
</feature>
<keyword evidence="10" id="KW-0496">Mitochondrion</keyword>
<dbReference type="CDD" id="cd21911">
    <property type="entry name" value="CC1_SLMAP"/>
    <property type="match status" value="1"/>
</dbReference>